<name>A0A0F3QG86_RICBE</name>
<gene>
    <name evidence="1" type="ORF">RBEMOGI_1638</name>
</gene>
<dbReference type="EMBL" id="LAOJ01000002">
    <property type="protein sequence ID" value="KJV91151.1"/>
    <property type="molecule type" value="Genomic_DNA"/>
</dbReference>
<dbReference type="Proteomes" id="UP000033689">
    <property type="component" value="Unassembled WGS sequence"/>
</dbReference>
<dbReference type="PATRIC" id="fig|1359194.3.peg.1674"/>
<proteinExistence type="predicted"/>
<protein>
    <submittedName>
        <fullName evidence="1">Uncharacterized protein</fullName>
    </submittedName>
</protein>
<organism evidence="1 2">
    <name type="scientific">Rickettsia bellii str. RML Mogi</name>
    <dbReference type="NCBI Taxonomy" id="1359194"/>
    <lineage>
        <taxon>Bacteria</taxon>
        <taxon>Pseudomonadati</taxon>
        <taxon>Pseudomonadota</taxon>
        <taxon>Alphaproteobacteria</taxon>
        <taxon>Rickettsiales</taxon>
        <taxon>Rickettsiaceae</taxon>
        <taxon>Rickettsieae</taxon>
        <taxon>Rickettsia</taxon>
        <taxon>belli group</taxon>
    </lineage>
</organism>
<comment type="caution">
    <text evidence="1">The sequence shown here is derived from an EMBL/GenBank/DDBJ whole genome shotgun (WGS) entry which is preliminary data.</text>
</comment>
<reference evidence="1 2" key="1">
    <citation type="submission" date="2015-02" db="EMBL/GenBank/DDBJ databases">
        <title>Genome Sequencing of Rickettsiales.</title>
        <authorList>
            <person name="Daugherty S.C."/>
            <person name="Su Q."/>
            <person name="Abolude K."/>
            <person name="Beier-Sexton M."/>
            <person name="Carlyon J.A."/>
            <person name="Carter R."/>
            <person name="Day N.P."/>
            <person name="Dumler S.J."/>
            <person name="Dyachenko V."/>
            <person name="Godinez A."/>
            <person name="Kurtti T.J."/>
            <person name="Lichay M."/>
            <person name="Mullins K.E."/>
            <person name="Ott S."/>
            <person name="Pappas-Brown V."/>
            <person name="Paris D.H."/>
            <person name="Patel P."/>
            <person name="Richards A.L."/>
            <person name="Sadzewicz L."/>
            <person name="Sears K."/>
            <person name="Seidman D."/>
            <person name="Sengamalay N."/>
            <person name="Stenos J."/>
            <person name="Tallon L.J."/>
            <person name="Vincent G."/>
            <person name="Fraser C.M."/>
            <person name="Munderloh U."/>
            <person name="Dunning-Hotopp J.C."/>
        </authorList>
    </citation>
    <scope>NUCLEOTIDE SEQUENCE [LARGE SCALE GENOMIC DNA]</scope>
    <source>
        <strain evidence="1 2">RML Mogi</strain>
    </source>
</reference>
<evidence type="ECO:0000313" key="1">
    <source>
        <dbReference type="EMBL" id="KJV91151.1"/>
    </source>
</evidence>
<sequence length="249" mass="28154">MNRNGNMSKVIIDKDNNLSYVGGQKITFDCGITSYNDIIKDTVHTQFQSQNYVAATITAQLGKLGASEFEPKVVISAMGEGRSGDKIIGELQKIDTNIQPLNAEQTLRKYHDFANSIMEVNGQQKLYQQAIKTEIEKISSTDVVEPQAIENLKKLNFVPEVLSTTILNNIDKQLNDKGYNITSDHKKDIAHNTAITLEKFIDLPKGYVYRFSRDIVNQCVESRGLNKQKKSIMHKMVSYIKDVWNGYNK</sequence>
<dbReference type="AlphaFoldDB" id="A0A0F3QG86"/>
<accession>A0A0F3QG86</accession>
<evidence type="ECO:0000313" key="2">
    <source>
        <dbReference type="Proteomes" id="UP000033689"/>
    </source>
</evidence>
<dbReference type="RefSeq" id="WP_045800008.1">
    <property type="nucleotide sequence ID" value="NZ_LAOJ01000002.1"/>
</dbReference>